<reference evidence="2 3" key="1">
    <citation type="submission" date="2015-01" db="EMBL/GenBank/DDBJ databases">
        <title>The Genome Sequence of Fonsecaea multimorphosa CBS 102226.</title>
        <authorList>
            <consortium name="The Broad Institute Genomics Platform"/>
            <person name="Cuomo C."/>
            <person name="de Hoog S."/>
            <person name="Gorbushina A."/>
            <person name="Stielow B."/>
            <person name="Teixiera M."/>
            <person name="Abouelleil A."/>
            <person name="Chapman S.B."/>
            <person name="Priest M."/>
            <person name="Young S.K."/>
            <person name="Wortman J."/>
            <person name="Nusbaum C."/>
            <person name="Birren B."/>
        </authorList>
    </citation>
    <scope>NUCLEOTIDE SEQUENCE [LARGE SCALE GENOMIC DNA]</scope>
    <source>
        <strain evidence="2 3">CBS 102226</strain>
    </source>
</reference>
<dbReference type="OrthoDB" id="4120715at2759"/>
<accession>A0A0D2KLX3</accession>
<dbReference type="AlphaFoldDB" id="A0A0D2KLX3"/>
<gene>
    <name evidence="2" type="ORF">Z520_06476</name>
</gene>
<dbReference type="RefSeq" id="XP_016631821.1">
    <property type="nucleotide sequence ID" value="XM_016776976.1"/>
</dbReference>
<sequence>MSSKRGKRISMPARLNRDEESDGDMEMEVEVEVDGTSTSSNQLNLKRSEESLRKSMAIDVGLRKGQRQQRLEQEFEARFQELNAQVDGRVERHQQDMRRYRDDFLTRLLALTERKADVERRIIHAVQELGRAHEMIKQEFEAILQGRSADVCEAMNTLREVEKASTRPN</sequence>
<feature type="region of interest" description="Disordered" evidence="1">
    <location>
        <begin position="1"/>
        <end position="27"/>
    </location>
</feature>
<organism evidence="2 3">
    <name type="scientific">Fonsecaea multimorphosa CBS 102226</name>
    <dbReference type="NCBI Taxonomy" id="1442371"/>
    <lineage>
        <taxon>Eukaryota</taxon>
        <taxon>Fungi</taxon>
        <taxon>Dikarya</taxon>
        <taxon>Ascomycota</taxon>
        <taxon>Pezizomycotina</taxon>
        <taxon>Eurotiomycetes</taxon>
        <taxon>Chaetothyriomycetidae</taxon>
        <taxon>Chaetothyriales</taxon>
        <taxon>Herpotrichiellaceae</taxon>
        <taxon>Fonsecaea</taxon>
    </lineage>
</organism>
<evidence type="ECO:0000313" key="3">
    <source>
        <dbReference type="Proteomes" id="UP000053411"/>
    </source>
</evidence>
<dbReference type="Proteomes" id="UP000053411">
    <property type="component" value="Unassembled WGS sequence"/>
</dbReference>
<dbReference type="EMBL" id="KN848073">
    <property type="protein sequence ID" value="KIX97698.1"/>
    <property type="molecule type" value="Genomic_DNA"/>
</dbReference>
<evidence type="ECO:0000256" key="1">
    <source>
        <dbReference type="SAM" id="MobiDB-lite"/>
    </source>
</evidence>
<name>A0A0D2KLX3_9EURO</name>
<evidence type="ECO:0000313" key="2">
    <source>
        <dbReference type="EMBL" id="KIX97698.1"/>
    </source>
</evidence>
<protein>
    <submittedName>
        <fullName evidence="2">Uncharacterized protein</fullName>
    </submittedName>
</protein>
<keyword evidence="3" id="KW-1185">Reference proteome</keyword>
<dbReference type="VEuPathDB" id="FungiDB:Z520_06476"/>
<proteinExistence type="predicted"/>
<dbReference type="GeneID" id="27712222"/>